<proteinExistence type="predicted"/>
<sequence length="80" mass="9361">MLLLMWLLDFYLIIDKVDPLRHPRRMKLQFGKGGEYLLLVTIAANNKLHLELELSPETEKHDSRFIKGILVESHYAVILC</sequence>
<evidence type="ECO:0000313" key="2">
    <source>
        <dbReference type="EMBL" id="KAI5346337.1"/>
    </source>
</evidence>
<dbReference type="Proteomes" id="UP001054821">
    <property type="component" value="Chromosome 2"/>
</dbReference>
<accession>A0AAD4WQE8</accession>
<evidence type="ECO:0000256" key="1">
    <source>
        <dbReference type="SAM" id="SignalP"/>
    </source>
</evidence>
<protein>
    <submittedName>
        <fullName evidence="2">Uncharacterized protein</fullName>
    </submittedName>
</protein>
<keyword evidence="3" id="KW-1185">Reference proteome</keyword>
<name>A0AAD4WQE8_PRUDU</name>
<evidence type="ECO:0000313" key="3">
    <source>
        <dbReference type="Proteomes" id="UP001054821"/>
    </source>
</evidence>
<dbReference type="EMBL" id="JAJFAZ020000002">
    <property type="protein sequence ID" value="KAI5346337.1"/>
    <property type="molecule type" value="Genomic_DNA"/>
</dbReference>
<reference evidence="2 3" key="1">
    <citation type="journal article" date="2022" name="G3 (Bethesda)">
        <title>Whole-genome sequence and methylome profiling of the almond [Prunus dulcis (Mill.) D.A. Webb] cultivar 'Nonpareil'.</title>
        <authorList>
            <person name="D'Amico-Willman K.M."/>
            <person name="Ouma W.Z."/>
            <person name="Meulia T."/>
            <person name="Sideli G.M."/>
            <person name="Gradziel T.M."/>
            <person name="Fresnedo-Ramirez J."/>
        </authorList>
    </citation>
    <scope>NUCLEOTIDE SEQUENCE [LARGE SCALE GENOMIC DNA]</scope>
    <source>
        <strain evidence="2">Clone GOH B32 T37-40</strain>
    </source>
</reference>
<gene>
    <name evidence="2" type="ORF">L3X38_014216</name>
</gene>
<dbReference type="AlphaFoldDB" id="A0AAD4WQE8"/>
<organism evidence="2 3">
    <name type="scientific">Prunus dulcis</name>
    <name type="common">Almond</name>
    <name type="synonym">Amygdalus dulcis</name>
    <dbReference type="NCBI Taxonomy" id="3755"/>
    <lineage>
        <taxon>Eukaryota</taxon>
        <taxon>Viridiplantae</taxon>
        <taxon>Streptophyta</taxon>
        <taxon>Embryophyta</taxon>
        <taxon>Tracheophyta</taxon>
        <taxon>Spermatophyta</taxon>
        <taxon>Magnoliopsida</taxon>
        <taxon>eudicotyledons</taxon>
        <taxon>Gunneridae</taxon>
        <taxon>Pentapetalae</taxon>
        <taxon>rosids</taxon>
        <taxon>fabids</taxon>
        <taxon>Rosales</taxon>
        <taxon>Rosaceae</taxon>
        <taxon>Amygdaloideae</taxon>
        <taxon>Amygdaleae</taxon>
        <taxon>Prunus</taxon>
    </lineage>
</organism>
<keyword evidence="1" id="KW-0732">Signal</keyword>
<feature type="signal peptide" evidence="1">
    <location>
        <begin position="1"/>
        <end position="19"/>
    </location>
</feature>
<feature type="chain" id="PRO_5042293357" evidence="1">
    <location>
        <begin position="20"/>
        <end position="80"/>
    </location>
</feature>
<comment type="caution">
    <text evidence="2">The sequence shown here is derived from an EMBL/GenBank/DDBJ whole genome shotgun (WGS) entry which is preliminary data.</text>
</comment>